<keyword evidence="3 6" id="KW-1133">Transmembrane helix</keyword>
<proteinExistence type="predicted"/>
<dbReference type="GO" id="GO:0022857">
    <property type="term" value="F:transmembrane transporter activity"/>
    <property type="evidence" value="ECO:0007669"/>
    <property type="project" value="InterPro"/>
</dbReference>
<feature type="transmembrane region" description="Helical" evidence="6">
    <location>
        <begin position="21"/>
        <end position="40"/>
    </location>
</feature>
<feature type="transmembrane region" description="Helical" evidence="6">
    <location>
        <begin position="380"/>
        <end position="401"/>
    </location>
</feature>
<dbReference type="AlphaFoldDB" id="A0A816VVW4"/>
<evidence type="ECO:0000256" key="1">
    <source>
        <dbReference type="ARBA" id="ARBA00004141"/>
    </source>
</evidence>
<name>A0A816VVW4_9BILA</name>
<dbReference type="Pfam" id="PF00083">
    <property type="entry name" value="Sugar_tr"/>
    <property type="match status" value="2"/>
</dbReference>
<comment type="subcellular location">
    <subcellularLocation>
        <location evidence="1">Membrane</location>
        <topology evidence="1">Multi-pass membrane protein</topology>
    </subcellularLocation>
</comment>
<feature type="transmembrane region" description="Helical" evidence="6">
    <location>
        <begin position="475"/>
        <end position="498"/>
    </location>
</feature>
<evidence type="ECO:0000256" key="4">
    <source>
        <dbReference type="ARBA" id="ARBA00023136"/>
    </source>
</evidence>
<evidence type="ECO:0000256" key="5">
    <source>
        <dbReference type="SAM" id="MobiDB-lite"/>
    </source>
</evidence>
<evidence type="ECO:0000259" key="7">
    <source>
        <dbReference type="PROSITE" id="PS50850"/>
    </source>
</evidence>
<feature type="transmembrane region" description="Helical" evidence="6">
    <location>
        <begin position="535"/>
        <end position="557"/>
    </location>
</feature>
<dbReference type="Gene3D" id="1.20.1250.20">
    <property type="entry name" value="MFS general substrate transporter like domains"/>
    <property type="match status" value="2"/>
</dbReference>
<gene>
    <name evidence="8" type="ORF">MBJ925_LOCUS27361</name>
</gene>
<dbReference type="InterPro" id="IPR005828">
    <property type="entry name" value="MFS_sugar_transport-like"/>
</dbReference>
<feature type="transmembrane region" description="Helical" evidence="6">
    <location>
        <begin position="141"/>
        <end position="160"/>
    </location>
</feature>
<sequence>MQFDDFYKIVGVFGRYQKVKYLMICLTYMLPPIMVYTWVFTAATPSFRCQTLVEETFDVEIPKDILNRYIPSESQCRQYKSQISISECQRCYQNTNRSIFNEGIERPLESCNRFVFDRTYYQSTLVEEWSMVCNQVSLKSFVQTIFFFGYMIGSLVFGVLSDRYGRRPIMGISFCIISVASFICALAPQENLGFQMSYALFILGRFLLACASRGVALTGFVIGVEIVGPEQRLFTGIVVQYFFAIGQLLLLAFAFVIRTWRLLHMALAILSVPFLFFYFILPESPRWLISKGYYDEAEKILRQIAKTNNNNFDSIAYQRLVTEEKKKDAAVAVKGHGLKHLLKSKVMCIISINMSIQWFVQNLVYYGVSQSTGAWLVNPYISFGAGAVIEIFAYFIAHCVLRRWSRKTTYINPYISFGAGAVIEIFAYFIAHCVLRRWSRKTTYSSFVIGFVIFAFLVVPIQMLTIKGSSGQHALMFIVHVTMKFFATGSYAIIYIYANELFPTNARNTGIGICSMIARIGAIVGTLSNDHLSRVWLHFPIVVFGFTSILAVAFIAICPETFNKPLPQTIEDVEEMGLSFLCTNSKPLPCPRVEDDDDTAENKLLNKQSKNNIV</sequence>
<evidence type="ECO:0000256" key="6">
    <source>
        <dbReference type="SAM" id="Phobius"/>
    </source>
</evidence>
<feature type="transmembrane region" description="Helical" evidence="6">
    <location>
        <begin position="413"/>
        <end position="431"/>
    </location>
</feature>
<keyword evidence="2 6" id="KW-0812">Transmembrane</keyword>
<accession>A0A816VVW4</accession>
<comment type="caution">
    <text evidence="8">The sequence shown here is derived from an EMBL/GenBank/DDBJ whole genome shotgun (WGS) entry which is preliminary data.</text>
</comment>
<evidence type="ECO:0000256" key="2">
    <source>
        <dbReference type="ARBA" id="ARBA00022692"/>
    </source>
</evidence>
<dbReference type="EMBL" id="CAJNRE010014647">
    <property type="protein sequence ID" value="CAF2129610.1"/>
    <property type="molecule type" value="Genomic_DNA"/>
</dbReference>
<feature type="domain" description="Major facilitator superfamily (MFS) profile" evidence="7">
    <location>
        <begin position="98"/>
        <end position="563"/>
    </location>
</feature>
<evidence type="ECO:0000256" key="3">
    <source>
        <dbReference type="ARBA" id="ARBA00022989"/>
    </source>
</evidence>
<dbReference type="GO" id="GO:0016020">
    <property type="term" value="C:membrane"/>
    <property type="evidence" value="ECO:0007669"/>
    <property type="project" value="UniProtKB-SubCell"/>
</dbReference>
<feature type="compositionally biased region" description="Polar residues" evidence="5">
    <location>
        <begin position="605"/>
        <end position="614"/>
    </location>
</feature>
<keyword evidence="4 6" id="KW-0472">Membrane</keyword>
<dbReference type="PANTHER" id="PTHR24064">
    <property type="entry name" value="SOLUTE CARRIER FAMILY 22 MEMBER"/>
    <property type="match status" value="1"/>
</dbReference>
<feature type="region of interest" description="Disordered" evidence="5">
    <location>
        <begin position="592"/>
        <end position="614"/>
    </location>
</feature>
<dbReference type="InterPro" id="IPR036259">
    <property type="entry name" value="MFS_trans_sf"/>
</dbReference>
<dbReference type="SUPFAM" id="SSF103473">
    <property type="entry name" value="MFS general substrate transporter"/>
    <property type="match status" value="1"/>
</dbReference>
<protein>
    <recommendedName>
        <fullName evidence="7">Major facilitator superfamily (MFS) profile domain-containing protein</fullName>
    </recommendedName>
</protein>
<dbReference type="PROSITE" id="PS50850">
    <property type="entry name" value="MFS"/>
    <property type="match status" value="1"/>
</dbReference>
<dbReference type="InterPro" id="IPR020846">
    <property type="entry name" value="MFS_dom"/>
</dbReference>
<feature type="transmembrane region" description="Helical" evidence="6">
    <location>
        <begin position="262"/>
        <end position="281"/>
    </location>
</feature>
<feature type="transmembrane region" description="Helical" evidence="6">
    <location>
        <begin position="233"/>
        <end position="256"/>
    </location>
</feature>
<feature type="transmembrane region" description="Helical" evidence="6">
    <location>
        <begin position="200"/>
        <end position="221"/>
    </location>
</feature>
<evidence type="ECO:0000313" key="8">
    <source>
        <dbReference type="EMBL" id="CAF2129610.1"/>
    </source>
</evidence>
<evidence type="ECO:0000313" key="9">
    <source>
        <dbReference type="Proteomes" id="UP000663824"/>
    </source>
</evidence>
<organism evidence="8 9">
    <name type="scientific">Rotaria magnacalcarata</name>
    <dbReference type="NCBI Taxonomy" id="392030"/>
    <lineage>
        <taxon>Eukaryota</taxon>
        <taxon>Metazoa</taxon>
        <taxon>Spiralia</taxon>
        <taxon>Gnathifera</taxon>
        <taxon>Rotifera</taxon>
        <taxon>Eurotatoria</taxon>
        <taxon>Bdelloidea</taxon>
        <taxon>Philodinida</taxon>
        <taxon>Philodinidae</taxon>
        <taxon>Rotaria</taxon>
    </lineage>
</organism>
<feature type="transmembrane region" description="Helical" evidence="6">
    <location>
        <begin position="346"/>
        <end position="368"/>
    </location>
</feature>
<dbReference type="Proteomes" id="UP000663824">
    <property type="component" value="Unassembled WGS sequence"/>
</dbReference>
<reference evidence="8" key="1">
    <citation type="submission" date="2021-02" db="EMBL/GenBank/DDBJ databases">
        <authorList>
            <person name="Nowell W R."/>
        </authorList>
    </citation>
    <scope>NUCLEOTIDE SEQUENCE</scope>
</reference>
<feature type="transmembrane region" description="Helical" evidence="6">
    <location>
        <begin position="443"/>
        <end position="463"/>
    </location>
</feature>